<keyword evidence="1" id="KW-0597">Phosphoprotein</keyword>
<dbReference type="GO" id="GO:0005198">
    <property type="term" value="F:structural molecule activity"/>
    <property type="evidence" value="ECO:0007669"/>
    <property type="project" value="InterPro"/>
</dbReference>
<keyword evidence="4 10" id="KW-0175">Coiled coil</keyword>
<dbReference type="SUPFAM" id="SSF46579">
    <property type="entry name" value="Prefoldin"/>
    <property type="match status" value="1"/>
</dbReference>
<dbReference type="EMBL" id="KZ506655">
    <property type="protein sequence ID" value="PKU38789.1"/>
    <property type="molecule type" value="Genomic_DNA"/>
</dbReference>
<dbReference type="PRINTS" id="PR01248">
    <property type="entry name" value="TYPE1KERATIN"/>
</dbReference>
<dbReference type="OrthoDB" id="2441647at2759"/>
<dbReference type="GO" id="GO:0030855">
    <property type="term" value="P:epithelial cell differentiation"/>
    <property type="evidence" value="ECO:0007669"/>
    <property type="project" value="TreeGrafter"/>
</dbReference>
<keyword evidence="2" id="KW-0416">Keratin</keyword>
<dbReference type="InterPro" id="IPR018039">
    <property type="entry name" value="IF_conserved"/>
</dbReference>
<dbReference type="Gene3D" id="1.20.5.500">
    <property type="entry name" value="Single helix bin"/>
    <property type="match status" value="1"/>
</dbReference>
<dbReference type="PANTHER" id="PTHR23239:SF14">
    <property type="entry name" value="KERATIN, TYPE I CYTOSKELETAL 19"/>
    <property type="match status" value="1"/>
</dbReference>
<keyword evidence="14" id="KW-1185">Reference proteome</keyword>
<dbReference type="Pfam" id="PF00038">
    <property type="entry name" value="Filament"/>
    <property type="match status" value="2"/>
</dbReference>
<evidence type="ECO:0000256" key="4">
    <source>
        <dbReference type="ARBA" id="ARBA00023054"/>
    </source>
</evidence>
<dbReference type="GO" id="GO:0005882">
    <property type="term" value="C:intermediate filament"/>
    <property type="evidence" value="ECO:0007669"/>
    <property type="project" value="UniProtKB-KW"/>
</dbReference>
<evidence type="ECO:0000256" key="3">
    <source>
        <dbReference type="ARBA" id="ARBA00022754"/>
    </source>
</evidence>
<dbReference type="FunFam" id="1.20.5.500:FF:000001">
    <property type="entry name" value="Type II keratin 23"/>
    <property type="match status" value="1"/>
</dbReference>
<dbReference type="Gene3D" id="1.20.5.1160">
    <property type="entry name" value="Vasodilator-stimulated phosphoprotein"/>
    <property type="match status" value="1"/>
</dbReference>
<dbReference type="InterPro" id="IPR039008">
    <property type="entry name" value="IF_rod_dom"/>
</dbReference>
<dbReference type="AlphaFoldDB" id="A0A2I0TYE2"/>
<comment type="function">
    <text evidence="5">Involved in the organization of myofibers. Together with KRT8, helps to link the contractile apparatus to dystrophin at the costameres of striated muscle.</text>
</comment>
<feature type="domain" description="IF rod" evidence="12">
    <location>
        <begin position="90"/>
        <end position="417"/>
    </location>
</feature>
<evidence type="ECO:0000256" key="1">
    <source>
        <dbReference type="ARBA" id="ARBA00022553"/>
    </source>
</evidence>
<dbReference type="PROSITE" id="PS00226">
    <property type="entry name" value="IF_ROD_1"/>
    <property type="match status" value="2"/>
</dbReference>
<evidence type="ECO:0000256" key="5">
    <source>
        <dbReference type="ARBA" id="ARBA00037562"/>
    </source>
</evidence>
<dbReference type="InterPro" id="IPR002957">
    <property type="entry name" value="Keratin_I"/>
</dbReference>
<sequence length="547" mass="60203">MATYSFRQTASSVAGGPGGSSLRFGGGYLRAPSIHGGSGGRGVSVSSARFVSSGLGCGLGGGYGSSFSSSFSGGYGGGLGSGDGLLSGNEKATMQSLNERLASYLEKVRALEEANSDLETKIRDWYQKQGPGPARDYSPYYKTIEDLRDKILEATIDNSKIVLQIDNARLAADDFKTKWVIPERRKVSGAGKTPFETEQALRMSVEADTNGLRRVLDELTLARTDLELQIEGLKEELAYLKKNHEEELSALGGQVAGQVSVELDSAPGIDLTKILADMRDQYEHMAEKNRKDAEAWFHSKTEELNHEVAINSEQLQSSKSEVTDLRRTLQGLEIELQSQLSMRAALEGTLADTEARFGAQLAQMQGLISSLEAQLAELRADMERQNREYKTLMDIKTRLEQEISTYRQLLEGQESHTAALGSAFTLTGKDYDGKDKQSRKKAGLEANLRDTEGRYCAQLAQIQALITSVEEQLSELRCDMERQNQEYKMLMDIKSRLEQEIATYRQLLEGQDSQMSGVNPKDAPSSVGRVRTGAEDDGRAPARDRRF</sequence>
<dbReference type="SUPFAM" id="SSF64593">
    <property type="entry name" value="Intermediate filament protein, coiled coil region"/>
    <property type="match status" value="3"/>
</dbReference>
<organism evidence="13 14">
    <name type="scientific">Limosa lapponica baueri</name>
    <dbReference type="NCBI Taxonomy" id="1758121"/>
    <lineage>
        <taxon>Eukaryota</taxon>
        <taxon>Metazoa</taxon>
        <taxon>Chordata</taxon>
        <taxon>Craniata</taxon>
        <taxon>Vertebrata</taxon>
        <taxon>Euteleostomi</taxon>
        <taxon>Archelosauria</taxon>
        <taxon>Archosauria</taxon>
        <taxon>Dinosauria</taxon>
        <taxon>Saurischia</taxon>
        <taxon>Theropoda</taxon>
        <taxon>Coelurosauria</taxon>
        <taxon>Aves</taxon>
        <taxon>Neognathae</taxon>
        <taxon>Neoaves</taxon>
        <taxon>Charadriiformes</taxon>
        <taxon>Scolopacidae</taxon>
        <taxon>Limosa</taxon>
    </lineage>
</organism>
<dbReference type="Proteomes" id="UP000233556">
    <property type="component" value="Unassembled WGS sequence"/>
</dbReference>
<dbReference type="Gene3D" id="1.20.5.170">
    <property type="match status" value="2"/>
</dbReference>
<evidence type="ECO:0000259" key="12">
    <source>
        <dbReference type="PROSITE" id="PS51842"/>
    </source>
</evidence>
<protein>
    <recommendedName>
        <fullName evidence="6">Keratin, type I cytoskeletal 19</fullName>
    </recommendedName>
    <alternativeName>
        <fullName evidence="7">Cytokeratin-19</fullName>
    </alternativeName>
    <alternativeName>
        <fullName evidence="8">Keratin-19</fullName>
    </alternativeName>
</protein>
<name>A0A2I0TYE2_LIMLA</name>
<evidence type="ECO:0000256" key="8">
    <source>
        <dbReference type="ARBA" id="ARBA00042489"/>
    </source>
</evidence>
<dbReference type="FunFam" id="1.20.5.170:FF:000002">
    <property type="entry name" value="Type I keratin KA11"/>
    <property type="match status" value="2"/>
</dbReference>
<evidence type="ECO:0000256" key="7">
    <source>
        <dbReference type="ARBA" id="ARBA00041710"/>
    </source>
</evidence>
<evidence type="ECO:0000256" key="11">
    <source>
        <dbReference type="SAM" id="MobiDB-lite"/>
    </source>
</evidence>
<dbReference type="PROSITE" id="PS51842">
    <property type="entry name" value="IF_ROD_2"/>
    <property type="match status" value="2"/>
</dbReference>
<feature type="region of interest" description="Disordered" evidence="11">
    <location>
        <begin position="511"/>
        <end position="547"/>
    </location>
</feature>
<dbReference type="PANTHER" id="PTHR23239">
    <property type="entry name" value="INTERMEDIATE FILAMENT"/>
    <property type="match status" value="1"/>
</dbReference>
<accession>A0A2I0TYE2</accession>
<feature type="coiled-coil region" evidence="10">
    <location>
        <begin position="216"/>
        <end position="250"/>
    </location>
</feature>
<keyword evidence="3 9" id="KW-0403">Intermediate filament</keyword>
<dbReference type="FunFam" id="1.20.5.1160:FF:000002">
    <property type="entry name" value="Type I keratin 10"/>
    <property type="match status" value="1"/>
</dbReference>
<dbReference type="SMART" id="SM01391">
    <property type="entry name" value="Filament"/>
    <property type="match status" value="1"/>
</dbReference>
<evidence type="ECO:0000313" key="14">
    <source>
        <dbReference type="Proteomes" id="UP000233556"/>
    </source>
</evidence>
<evidence type="ECO:0000256" key="6">
    <source>
        <dbReference type="ARBA" id="ARBA00040324"/>
    </source>
</evidence>
<feature type="domain" description="IF rod" evidence="12">
    <location>
        <begin position="440"/>
        <end position="515"/>
    </location>
</feature>
<evidence type="ECO:0000256" key="10">
    <source>
        <dbReference type="SAM" id="Coils"/>
    </source>
</evidence>
<evidence type="ECO:0000256" key="2">
    <source>
        <dbReference type="ARBA" id="ARBA00022744"/>
    </source>
</evidence>
<feature type="coiled-coil region" evidence="10">
    <location>
        <begin position="94"/>
        <end position="128"/>
    </location>
</feature>
<evidence type="ECO:0000313" key="13">
    <source>
        <dbReference type="EMBL" id="PKU38789.1"/>
    </source>
</evidence>
<dbReference type="GO" id="GO:0045109">
    <property type="term" value="P:intermediate filament organization"/>
    <property type="evidence" value="ECO:0007669"/>
    <property type="project" value="TreeGrafter"/>
</dbReference>
<evidence type="ECO:0000256" key="9">
    <source>
        <dbReference type="RuleBase" id="RU000685"/>
    </source>
</evidence>
<proteinExistence type="inferred from homology"/>
<reference evidence="14" key="1">
    <citation type="submission" date="2017-11" db="EMBL/GenBank/DDBJ databases">
        <authorList>
            <person name="Lima N.C."/>
            <person name="Parody-Merino A.M."/>
            <person name="Battley P.F."/>
            <person name="Fidler A.E."/>
            <person name="Prosdocimi F."/>
        </authorList>
    </citation>
    <scope>NUCLEOTIDE SEQUENCE [LARGE SCALE GENOMIC DNA]</scope>
</reference>
<feature type="compositionally biased region" description="Basic and acidic residues" evidence="11">
    <location>
        <begin position="532"/>
        <end position="547"/>
    </location>
</feature>
<gene>
    <name evidence="13" type="ORF">llap_10908</name>
</gene>
<reference evidence="14" key="2">
    <citation type="submission" date="2017-12" db="EMBL/GenBank/DDBJ databases">
        <title>Genome sequence of the Bar-tailed Godwit (Limosa lapponica baueri).</title>
        <authorList>
            <person name="Lima N.C.B."/>
            <person name="Parody-Merino A.M."/>
            <person name="Battley P.F."/>
            <person name="Fidler A.E."/>
            <person name="Prosdocimi F."/>
        </authorList>
    </citation>
    <scope>NUCLEOTIDE SEQUENCE [LARGE SCALE GENOMIC DNA]</scope>
</reference>
<comment type="similarity">
    <text evidence="9">Belongs to the intermediate filament family.</text>
</comment>